<comment type="catalytic activity">
    <reaction evidence="40">
        <text>(2E)-octadecenoyl-[ACP] + NADPH + H(+) = octadecanoyl-[ACP] + NADP(+)</text>
        <dbReference type="Rhea" id="RHEA:41928"/>
        <dbReference type="Rhea" id="RHEA-COMP:9655"/>
        <dbReference type="Rhea" id="RHEA-COMP:9656"/>
        <dbReference type="ChEBI" id="CHEBI:15378"/>
        <dbReference type="ChEBI" id="CHEBI:57783"/>
        <dbReference type="ChEBI" id="CHEBI:58349"/>
        <dbReference type="ChEBI" id="CHEBI:78489"/>
        <dbReference type="ChEBI" id="CHEBI:78495"/>
    </reaction>
    <physiologicalReaction direction="left-to-right" evidence="40">
        <dbReference type="Rhea" id="RHEA:41929"/>
    </physiologicalReaction>
</comment>
<comment type="catalytic activity">
    <reaction evidence="31">
        <text>(2E)-dodecenoyl-[ACP] + NADPH + H(+) = dodecanoyl-[ACP] + NADP(+)</text>
        <dbReference type="Rhea" id="RHEA:41880"/>
        <dbReference type="Rhea" id="RHEA-COMP:9643"/>
        <dbReference type="Rhea" id="RHEA-COMP:9644"/>
        <dbReference type="ChEBI" id="CHEBI:15378"/>
        <dbReference type="ChEBI" id="CHEBI:57783"/>
        <dbReference type="ChEBI" id="CHEBI:58349"/>
        <dbReference type="ChEBI" id="CHEBI:65264"/>
        <dbReference type="ChEBI" id="CHEBI:78472"/>
    </reaction>
    <physiologicalReaction direction="left-to-right" evidence="31">
        <dbReference type="Rhea" id="RHEA:41881"/>
    </physiologicalReaction>
</comment>
<dbReference type="Proteomes" id="UP001153620">
    <property type="component" value="Chromosome 2"/>
</dbReference>
<evidence type="ECO:0000256" key="22">
    <source>
        <dbReference type="ARBA" id="ARBA00047440"/>
    </source>
</evidence>
<comment type="catalytic activity">
    <reaction evidence="28">
        <text>3-oxobutanoyl-[ACP] + NADPH + H(+) = (3R)-hydroxybutanoyl-[ACP] + NADP(+)</text>
        <dbReference type="Rhea" id="RHEA:41804"/>
        <dbReference type="Rhea" id="RHEA-COMP:9625"/>
        <dbReference type="Rhea" id="RHEA-COMP:9626"/>
        <dbReference type="ChEBI" id="CHEBI:15378"/>
        <dbReference type="ChEBI" id="CHEBI:57783"/>
        <dbReference type="ChEBI" id="CHEBI:58349"/>
        <dbReference type="ChEBI" id="CHEBI:78450"/>
        <dbReference type="ChEBI" id="CHEBI:78451"/>
    </reaction>
    <physiologicalReaction direction="left-to-right" evidence="28">
        <dbReference type="Rhea" id="RHEA:41805"/>
    </physiologicalReaction>
</comment>
<comment type="catalytic activity">
    <reaction evidence="11">
        <text>(3R)-hydroxyhexanoyl-[ACP] = (2E)-hexenoyl-[ACP] + H2O</text>
        <dbReference type="Rhea" id="RHEA:41828"/>
        <dbReference type="Rhea" id="RHEA-COMP:9630"/>
        <dbReference type="Rhea" id="RHEA-COMP:9631"/>
        <dbReference type="ChEBI" id="CHEBI:15377"/>
        <dbReference type="ChEBI" id="CHEBI:78457"/>
        <dbReference type="ChEBI" id="CHEBI:78458"/>
    </reaction>
    <physiologicalReaction direction="left-to-right" evidence="11">
        <dbReference type="Rhea" id="RHEA:41829"/>
    </physiologicalReaction>
</comment>
<comment type="catalytic activity">
    <reaction evidence="9">
        <text>(3R)-hydroxyoctanoyl-[ACP] = (2E)-octenoyl-[ACP] + H2O</text>
        <dbReference type="Rhea" id="RHEA:41844"/>
        <dbReference type="Rhea" id="RHEA-COMP:9634"/>
        <dbReference type="Rhea" id="RHEA-COMP:9635"/>
        <dbReference type="ChEBI" id="CHEBI:15377"/>
        <dbReference type="ChEBI" id="CHEBI:78461"/>
        <dbReference type="ChEBI" id="CHEBI:78462"/>
    </reaction>
    <physiologicalReaction direction="left-to-right" evidence="9">
        <dbReference type="Rhea" id="RHEA:41845"/>
    </physiologicalReaction>
</comment>
<evidence type="ECO:0000256" key="49">
    <source>
        <dbReference type="PROSITE-ProRule" id="PRU01363"/>
    </source>
</evidence>
<protein>
    <submittedName>
        <fullName evidence="53">Uncharacterized protein</fullName>
    </submittedName>
</protein>
<evidence type="ECO:0000256" key="32">
    <source>
        <dbReference type="ARBA" id="ARBA00048289"/>
    </source>
</evidence>
<dbReference type="GO" id="GO:0004315">
    <property type="term" value="F:3-oxoacyl-[acyl-carrier-protein] synthase activity"/>
    <property type="evidence" value="ECO:0007669"/>
    <property type="project" value="UniProtKB-EC"/>
</dbReference>
<dbReference type="SUPFAM" id="SSF50129">
    <property type="entry name" value="GroES-like"/>
    <property type="match status" value="1"/>
</dbReference>
<proteinExistence type="predicted"/>
<evidence type="ECO:0000256" key="38">
    <source>
        <dbReference type="ARBA" id="ARBA00048704"/>
    </source>
</evidence>
<dbReference type="CDD" id="cd00833">
    <property type="entry name" value="PKS"/>
    <property type="match status" value="1"/>
</dbReference>
<evidence type="ECO:0000256" key="1">
    <source>
        <dbReference type="ARBA" id="ARBA00005189"/>
    </source>
</evidence>
<organism evidence="53 54">
    <name type="scientific">Chironomus riparius</name>
    <dbReference type="NCBI Taxonomy" id="315576"/>
    <lineage>
        <taxon>Eukaryota</taxon>
        <taxon>Metazoa</taxon>
        <taxon>Ecdysozoa</taxon>
        <taxon>Arthropoda</taxon>
        <taxon>Hexapoda</taxon>
        <taxon>Insecta</taxon>
        <taxon>Pterygota</taxon>
        <taxon>Neoptera</taxon>
        <taxon>Endopterygota</taxon>
        <taxon>Diptera</taxon>
        <taxon>Nematocera</taxon>
        <taxon>Chironomoidea</taxon>
        <taxon>Chironomidae</taxon>
        <taxon>Chironominae</taxon>
        <taxon>Chironomus</taxon>
    </lineage>
</organism>
<dbReference type="Gene3D" id="3.40.50.720">
    <property type="entry name" value="NAD(P)-binding Rossmann-like Domain"/>
    <property type="match status" value="1"/>
</dbReference>
<dbReference type="SUPFAM" id="SSF47336">
    <property type="entry name" value="ACP-like"/>
    <property type="match status" value="1"/>
</dbReference>
<name>A0A9N9RTT9_9DIPT</name>
<dbReference type="InterPro" id="IPR049391">
    <property type="entry name" value="FAS_pseudo-KR"/>
</dbReference>
<dbReference type="GO" id="GO:0004313">
    <property type="term" value="F:[acyl-carrier-protein] S-acetyltransferase activity"/>
    <property type="evidence" value="ECO:0007669"/>
    <property type="project" value="UniProtKB-EC"/>
</dbReference>
<comment type="catalytic activity">
    <reaction evidence="30">
        <text>hexadecanoyl-[ACP] + malonyl-[ACP] + H(+) = 3-oxooctadecanoyl-[ACP] + holo-[ACP] + CO2</text>
        <dbReference type="Rhea" id="RHEA:41916"/>
        <dbReference type="Rhea" id="RHEA-COMP:9623"/>
        <dbReference type="Rhea" id="RHEA-COMP:9652"/>
        <dbReference type="Rhea" id="RHEA-COMP:9653"/>
        <dbReference type="Rhea" id="RHEA-COMP:9685"/>
        <dbReference type="ChEBI" id="CHEBI:15378"/>
        <dbReference type="ChEBI" id="CHEBI:16526"/>
        <dbReference type="ChEBI" id="CHEBI:64479"/>
        <dbReference type="ChEBI" id="CHEBI:78449"/>
        <dbReference type="ChEBI" id="CHEBI:78483"/>
        <dbReference type="ChEBI" id="CHEBI:78487"/>
    </reaction>
    <physiologicalReaction direction="left-to-right" evidence="30">
        <dbReference type="Rhea" id="RHEA:41917"/>
    </physiologicalReaction>
</comment>
<evidence type="ECO:0000256" key="36">
    <source>
        <dbReference type="ARBA" id="ARBA00048650"/>
    </source>
</evidence>
<dbReference type="GO" id="GO:0016297">
    <property type="term" value="F:fatty acyl-[ACP] hydrolase activity"/>
    <property type="evidence" value="ECO:0007669"/>
    <property type="project" value="UniProtKB-EC"/>
</dbReference>
<gene>
    <name evidence="53" type="ORF">CHIRRI_LOCUS6022</name>
</gene>
<keyword evidence="6" id="KW-0663">Pyridoxal phosphate</keyword>
<evidence type="ECO:0000256" key="46">
    <source>
        <dbReference type="ARBA" id="ARBA00049449"/>
    </source>
</evidence>
<evidence type="ECO:0000256" key="23">
    <source>
        <dbReference type="ARBA" id="ARBA00047451"/>
    </source>
</evidence>
<dbReference type="Pfam" id="PF16197">
    <property type="entry name" value="KAsynt_C_assoc"/>
    <property type="match status" value="1"/>
</dbReference>
<evidence type="ECO:0000256" key="11">
    <source>
        <dbReference type="ARBA" id="ARBA00023373"/>
    </source>
</evidence>
<evidence type="ECO:0000256" key="43">
    <source>
        <dbReference type="ARBA" id="ARBA00049263"/>
    </source>
</evidence>
<dbReference type="InterPro" id="IPR020841">
    <property type="entry name" value="PKS_Beta-ketoAc_synthase_dom"/>
</dbReference>
<dbReference type="PROSITE" id="PS00606">
    <property type="entry name" value="KS3_1"/>
    <property type="match status" value="1"/>
</dbReference>
<evidence type="ECO:0000256" key="15">
    <source>
        <dbReference type="ARBA" id="ARBA00023399"/>
    </source>
</evidence>
<dbReference type="SUPFAM" id="SSF52151">
    <property type="entry name" value="FabD/lysophospholipase-like"/>
    <property type="match status" value="1"/>
</dbReference>
<comment type="function">
    <text evidence="18">Fatty acid synthetase is a multifunctional enzyme that catalyzes the de novo biosynthesis of long-chain saturated fatty acids starting from acetyl-CoA and malonyl-CoA in the presence of NADPH. This multifunctional protein contains 7 catalytic activities and a site for the binding of the prosthetic group 4'-phosphopantetheine of the acyl carrier protein ([ACP]) domain.</text>
</comment>
<comment type="catalytic activity">
    <reaction evidence="27">
        <text>(2E)-hexenoyl-[ACP] + NADPH + H(+) = hexanoyl-[ACP] + NADP(+)</text>
        <dbReference type="Rhea" id="RHEA:41832"/>
        <dbReference type="Rhea" id="RHEA-COMP:9631"/>
        <dbReference type="Rhea" id="RHEA-COMP:9632"/>
        <dbReference type="ChEBI" id="CHEBI:15378"/>
        <dbReference type="ChEBI" id="CHEBI:57783"/>
        <dbReference type="ChEBI" id="CHEBI:58349"/>
        <dbReference type="ChEBI" id="CHEBI:78458"/>
        <dbReference type="ChEBI" id="CHEBI:78459"/>
    </reaction>
    <physiologicalReaction direction="left-to-right" evidence="27">
        <dbReference type="Rhea" id="RHEA:41833"/>
    </physiologicalReaction>
</comment>
<evidence type="ECO:0000256" key="26">
    <source>
        <dbReference type="ARBA" id="ARBA00047810"/>
    </source>
</evidence>
<evidence type="ECO:0000256" key="20">
    <source>
        <dbReference type="ARBA" id="ARBA00047394"/>
    </source>
</evidence>
<comment type="catalytic activity">
    <reaction evidence="17">
        <text>(3R)-hydroxybutanoyl-[ACP] = (2E)-butenoyl-[ACP] + H2O</text>
        <dbReference type="Rhea" id="RHEA:41808"/>
        <dbReference type="Rhea" id="RHEA-COMP:9626"/>
        <dbReference type="Rhea" id="RHEA-COMP:9627"/>
        <dbReference type="ChEBI" id="CHEBI:15377"/>
        <dbReference type="ChEBI" id="CHEBI:78451"/>
        <dbReference type="ChEBI" id="CHEBI:78453"/>
    </reaction>
    <physiologicalReaction direction="left-to-right" evidence="17">
        <dbReference type="Rhea" id="RHEA:41809"/>
    </physiologicalReaction>
</comment>
<dbReference type="SMART" id="SM00825">
    <property type="entry name" value="PKS_KS"/>
    <property type="match status" value="1"/>
</dbReference>
<evidence type="ECO:0000256" key="28">
    <source>
        <dbReference type="ARBA" id="ARBA00047953"/>
    </source>
</evidence>
<evidence type="ECO:0000259" key="50">
    <source>
        <dbReference type="PROSITE" id="PS50075"/>
    </source>
</evidence>
<evidence type="ECO:0000256" key="30">
    <source>
        <dbReference type="ARBA" id="ARBA00048051"/>
    </source>
</evidence>
<feature type="active site" description="Proton acceptor; for dehydratase activity" evidence="49">
    <location>
        <position position="886"/>
    </location>
</feature>
<reference evidence="53" key="2">
    <citation type="submission" date="2022-10" db="EMBL/GenBank/DDBJ databases">
        <authorList>
            <consortium name="ENA_rothamsted_submissions"/>
            <consortium name="culmorum"/>
            <person name="King R."/>
        </authorList>
    </citation>
    <scope>NUCLEOTIDE SEQUENCE</scope>
</reference>
<comment type="catalytic activity">
    <reaction evidence="37">
        <text>holo-[ACP] + acetyl-CoA = acetyl-[ACP] + CoA</text>
        <dbReference type="Rhea" id="RHEA:41788"/>
        <dbReference type="Rhea" id="RHEA-COMP:9621"/>
        <dbReference type="Rhea" id="RHEA-COMP:9685"/>
        <dbReference type="ChEBI" id="CHEBI:57287"/>
        <dbReference type="ChEBI" id="CHEBI:57288"/>
        <dbReference type="ChEBI" id="CHEBI:64479"/>
        <dbReference type="ChEBI" id="CHEBI:78446"/>
        <dbReference type="EC" id="2.3.1.38"/>
    </reaction>
    <physiologicalReaction direction="left-to-right" evidence="37">
        <dbReference type="Rhea" id="RHEA:41789"/>
    </physiologicalReaction>
</comment>
<evidence type="ECO:0000256" key="42">
    <source>
        <dbReference type="ARBA" id="ARBA00049171"/>
    </source>
</evidence>
<dbReference type="InterPro" id="IPR032821">
    <property type="entry name" value="PKS_assoc"/>
</dbReference>
<evidence type="ECO:0000256" key="45">
    <source>
        <dbReference type="ARBA" id="ARBA00049422"/>
    </source>
</evidence>
<comment type="catalytic activity">
    <reaction evidence="20">
        <text>hexanoyl-[ACP] + malonyl-[ACP] + H(+) = 3-oxooctanoyl-[ACP] + holo-[ACP] + CO2</text>
        <dbReference type="Rhea" id="RHEA:41836"/>
        <dbReference type="Rhea" id="RHEA-COMP:9623"/>
        <dbReference type="Rhea" id="RHEA-COMP:9632"/>
        <dbReference type="Rhea" id="RHEA-COMP:9633"/>
        <dbReference type="Rhea" id="RHEA-COMP:9685"/>
        <dbReference type="ChEBI" id="CHEBI:15378"/>
        <dbReference type="ChEBI" id="CHEBI:16526"/>
        <dbReference type="ChEBI" id="CHEBI:64479"/>
        <dbReference type="ChEBI" id="CHEBI:78449"/>
        <dbReference type="ChEBI" id="CHEBI:78459"/>
        <dbReference type="ChEBI" id="CHEBI:78460"/>
    </reaction>
    <physiologicalReaction direction="left-to-right" evidence="20">
        <dbReference type="Rhea" id="RHEA:41837"/>
    </physiologicalReaction>
</comment>
<dbReference type="SMART" id="SM00829">
    <property type="entry name" value="PKS_ER"/>
    <property type="match status" value="1"/>
</dbReference>
<dbReference type="Gene3D" id="1.10.1200.10">
    <property type="entry name" value="ACP-like"/>
    <property type="match status" value="1"/>
</dbReference>
<keyword evidence="7" id="KW-0007">Acetylation</keyword>
<evidence type="ECO:0000256" key="14">
    <source>
        <dbReference type="ARBA" id="ARBA00023398"/>
    </source>
</evidence>
<evidence type="ECO:0000256" key="9">
    <source>
        <dbReference type="ARBA" id="ARBA00023332"/>
    </source>
</evidence>
<evidence type="ECO:0000256" key="8">
    <source>
        <dbReference type="ARBA" id="ARBA00023268"/>
    </source>
</evidence>
<comment type="catalytic activity">
    <reaction evidence="12">
        <text>(3R)-hydroxydecanoyl-[ACP] = (2E)-decenoyl-[ACP] + H2O</text>
        <dbReference type="Rhea" id="RHEA:41860"/>
        <dbReference type="Rhea" id="RHEA-COMP:9638"/>
        <dbReference type="Rhea" id="RHEA-COMP:9639"/>
        <dbReference type="ChEBI" id="CHEBI:15377"/>
        <dbReference type="ChEBI" id="CHEBI:78466"/>
        <dbReference type="ChEBI" id="CHEBI:78467"/>
    </reaction>
    <physiologicalReaction direction="left-to-right" evidence="12">
        <dbReference type="Rhea" id="RHEA:41861"/>
    </physiologicalReaction>
</comment>
<dbReference type="SUPFAM" id="SSF53474">
    <property type="entry name" value="alpha/beta-Hydrolases"/>
    <property type="match status" value="1"/>
</dbReference>
<comment type="catalytic activity">
    <reaction evidence="45">
        <text>3-oxooctanoyl-[ACP] + NADPH + H(+) = (3R)-hydroxyoctanoyl-[ACP] + NADP(+)</text>
        <dbReference type="Rhea" id="RHEA:41840"/>
        <dbReference type="Rhea" id="RHEA-COMP:9633"/>
        <dbReference type="Rhea" id="RHEA-COMP:9634"/>
        <dbReference type="ChEBI" id="CHEBI:15378"/>
        <dbReference type="ChEBI" id="CHEBI:57783"/>
        <dbReference type="ChEBI" id="CHEBI:58349"/>
        <dbReference type="ChEBI" id="CHEBI:78460"/>
        <dbReference type="ChEBI" id="CHEBI:78461"/>
    </reaction>
    <physiologicalReaction direction="left-to-right" evidence="45">
        <dbReference type="Rhea" id="RHEA:41841"/>
    </physiologicalReaction>
</comment>
<dbReference type="InterPro" id="IPR057326">
    <property type="entry name" value="KR_dom"/>
</dbReference>
<comment type="catalytic activity">
    <reaction evidence="38">
        <text>hexadecanoyl-[ACP] + H2O = hexadecanoate + holo-[ACP] + H(+)</text>
        <dbReference type="Rhea" id="RHEA:41932"/>
        <dbReference type="Rhea" id="RHEA-COMP:9652"/>
        <dbReference type="Rhea" id="RHEA-COMP:9685"/>
        <dbReference type="ChEBI" id="CHEBI:7896"/>
        <dbReference type="ChEBI" id="CHEBI:15377"/>
        <dbReference type="ChEBI" id="CHEBI:15378"/>
        <dbReference type="ChEBI" id="CHEBI:64479"/>
        <dbReference type="ChEBI" id="CHEBI:78483"/>
        <dbReference type="EC" id="3.1.2.14"/>
    </reaction>
    <physiologicalReaction direction="left-to-right" evidence="38">
        <dbReference type="Rhea" id="RHEA:41933"/>
    </physiologicalReaction>
</comment>
<dbReference type="InterPro" id="IPR014043">
    <property type="entry name" value="Acyl_transferase_dom"/>
</dbReference>
<comment type="catalytic activity">
    <reaction evidence="46">
        <text>butanoyl-[ACP] + malonyl-[ACP] + H(+) = 3-oxohexanoyl-[ACP] + holo-[ACP] + CO2</text>
        <dbReference type="Rhea" id="RHEA:41820"/>
        <dbReference type="Rhea" id="RHEA-COMP:9623"/>
        <dbReference type="Rhea" id="RHEA-COMP:9628"/>
        <dbReference type="Rhea" id="RHEA-COMP:9629"/>
        <dbReference type="Rhea" id="RHEA-COMP:9685"/>
        <dbReference type="ChEBI" id="CHEBI:15378"/>
        <dbReference type="ChEBI" id="CHEBI:16526"/>
        <dbReference type="ChEBI" id="CHEBI:64479"/>
        <dbReference type="ChEBI" id="CHEBI:78449"/>
        <dbReference type="ChEBI" id="CHEBI:78454"/>
        <dbReference type="ChEBI" id="CHEBI:78456"/>
    </reaction>
    <physiologicalReaction direction="left-to-right" evidence="46">
        <dbReference type="Rhea" id="RHEA:41821"/>
    </physiologicalReaction>
</comment>
<comment type="catalytic activity">
    <reaction evidence="39">
        <text>3-oxotetradecanoyl-[ACP] + NADPH + H(+) = (3R)-hydroxytetradecanoyl-[ACP] + NADP(+)</text>
        <dbReference type="Rhea" id="RHEA:41888"/>
        <dbReference type="Rhea" id="RHEA-COMP:9645"/>
        <dbReference type="Rhea" id="RHEA-COMP:9646"/>
        <dbReference type="ChEBI" id="CHEBI:15378"/>
        <dbReference type="ChEBI" id="CHEBI:57783"/>
        <dbReference type="ChEBI" id="CHEBI:58349"/>
        <dbReference type="ChEBI" id="CHEBI:78473"/>
        <dbReference type="ChEBI" id="CHEBI:78474"/>
    </reaction>
    <physiologicalReaction direction="left-to-right" evidence="39">
        <dbReference type="Rhea" id="RHEA:41889"/>
    </physiologicalReaction>
</comment>
<comment type="catalytic activity">
    <reaction evidence="42">
        <text>(2E)-tetradecenoyl-[ACP] + NADPH + H(+) = tetradecanoyl-[ACP] + NADP(+)</text>
        <dbReference type="Rhea" id="RHEA:41896"/>
        <dbReference type="Rhea" id="RHEA-COMP:9647"/>
        <dbReference type="Rhea" id="RHEA-COMP:9648"/>
        <dbReference type="ChEBI" id="CHEBI:15378"/>
        <dbReference type="ChEBI" id="CHEBI:57783"/>
        <dbReference type="ChEBI" id="CHEBI:58349"/>
        <dbReference type="ChEBI" id="CHEBI:78475"/>
        <dbReference type="ChEBI" id="CHEBI:78477"/>
    </reaction>
    <physiologicalReaction direction="left-to-right" evidence="42">
        <dbReference type="Rhea" id="RHEA:41897"/>
    </physiologicalReaction>
</comment>
<dbReference type="InterPro" id="IPR016036">
    <property type="entry name" value="Malonyl_transacylase_ACP-bd"/>
</dbReference>
<dbReference type="InterPro" id="IPR014031">
    <property type="entry name" value="Ketoacyl_synth_C"/>
</dbReference>
<comment type="catalytic activity">
    <reaction evidence="29">
        <text>acetyl-[ACP] + malonyl-[ACP] + H(+) = 3-oxobutanoyl-[ACP] + holo-[ACP] + CO2</text>
        <dbReference type="Rhea" id="RHEA:41800"/>
        <dbReference type="Rhea" id="RHEA-COMP:9621"/>
        <dbReference type="Rhea" id="RHEA-COMP:9623"/>
        <dbReference type="Rhea" id="RHEA-COMP:9625"/>
        <dbReference type="Rhea" id="RHEA-COMP:9685"/>
        <dbReference type="ChEBI" id="CHEBI:15378"/>
        <dbReference type="ChEBI" id="CHEBI:16526"/>
        <dbReference type="ChEBI" id="CHEBI:64479"/>
        <dbReference type="ChEBI" id="CHEBI:78446"/>
        <dbReference type="ChEBI" id="CHEBI:78449"/>
        <dbReference type="ChEBI" id="CHEBI:78450"/>
    </reaction>
    <physiologicalReaction direction="left-to-right" evidence="29">
        <dbReference type="Rhea" id="RHEA:41801"/>
    </physiologicalReaction>
</comment>
<evidence type="ECO:0000256" key="4">
    <source>
        <dbReference type="ARBA" id="ARBA00022679"/>
    </source>
</evidence>
<dbReference type="Pfam" id="PF02801">
    <property type="entry name" value="Ketoacyl-synt_C"/>
    <property type="match status" value="1"/>
</dbReference>
<dbReference type="GO" id="GO:0004316">
    <property type="term" value="F:3-oxoacyl-[acyl-carrier-protein] reductase (NADPH) activity"/>
    <property type="evidence" value="ECO:0007669"/>
    <property type="project" value="UniProtKB-EC"/>
</dbReference>
<dbReference type="GO" id="GO:0004312">
    <property type="term" value="F:fatty acid synthase activity"/>
    <property type="evidence" value="ECO:0007669"/>
    <property type="project" value="TreeGrafter"/>
</dbReference>
<dbReference type="InterPro" id="IPR001227">
    <property type="entry name" value="Ac_transferase_dom_sf"/>
</dbReference>
<comment type="catalytic activity">
    <reaction evidence="25">
        <text>dodecanoyl-[ACP] + malonyl-[ACP] + H(+) = 3-oxotetradecanoyl-[ACP] + holo-[ACP] + CO2</text>
        <dbReference type="Rhea" id="RHEA:41884"/>
        <dbReference type="Rhea" id="RHEA-COMP:9623"/>
        <dbReference type="Rhea" id="RHEA-COMP:9644"/>
        <dbReference type="Rhea" id="RHEA-COMP:9645"/>
        <dbReference type="Rhea" id="RHEA-COMP:9685"/>
        <dbReference type="ChEBI" id="CHEBI:15378"/>
        <dbReference type="ChEBI" id="CHEBI:16526"/>
        <dbReference type="ChEBI" id="CHEBI:64479"/>
        <dbReference type="ChEBI" id="CHEBI:65264"/>
        <dbReference type="ChEBI" id="CHEBI:78449"/>
        <dbReference type="ChEBI" id="CHEBI:78473"/>
    </reaction>
    <physiologicalReaction direction="left-to-right" evidence="25">
        <dbReference type="Rhea" id="RHEA:41885"/>
    </physiologicalReaction>
</comment>
<dbReference type="InterPro" id="IPR001031">
    <property type="entry name" value="Thioesterase"/>
</dbReference>
<evidence type="ECO:0000256" key="40">
    <source>
        <dbReference type="ARBA" id="ARBA00049019"/>
    </source>
</evidence>
<feature type="domain" description="Ketosynthase family 3 (KS3)" evidence="51">
    <location>
        <begin position="5"/>
        <end position="412"/>
    </location>
</feature>
<comment type="catalytic activity">
    <reaction evidence="34">
        <text>a fatty acyl-[ACP] + malonyl-[ACP] + H(+) = a 3-oxoacyl-[ACP] + holo-[ACP] + CO2</text>
        <dbReference type="Rhea" id="RHEA:22836"/>
        <dbReference type="Rhea" id="RHEA-COMP:9623"/>
        <dbReference type="Rhea" id="RHEA-COMP:9685"/>
        <dbReference type="Rhea" id="RHEA-COMP:9916"/>
        <dbReference type="Rhea" id="RHEA-COMP:14125"/>
        <dbReference type="ChEBI" id="CHEBI:15378"/>
        <dbReference type="ChEBI" id="CHEBI:16526"/>
        <dbReference type="ChEBI" id="CHEBI:64479"/>
        <dbReference type="ChEBI" id="CHEBI:78449"/>
        <dbReference type="ChEBI" id="CHEBI:78776"/>
        <dbReference type="ChEBI" id="CHEBI:138651"/>
        <dbReference type="EC" id="2.3.1.41"/>
    </reaction>
    <physiologicalReaction direction="left-to-right" evidence="34">
        <dbReference type="Rhea" id="RHEA:22837"/>
    </physiologicalReaction>
</comment>
<accession>A0A9N9RTT9</accession>
<dbReference type="GO" id="GO:0031177">
    <property type="term" value="F:phosphopantetheine binding"/>
    <property type="evidence" value="ECO:0007669"/>
    <property type="project" value="InterPro"/>
</dbReference>
<evidence type="ECO:0000256" key="41">
    <source>
        <dbReference type="ARBA" id="ARBA00049109"/>
    </source>
</evidence>
<dbReference type="InterPro" id="IPR016039">
    <property type="entry name" value="Thiolase-like"/>
</dbReference>
<evidence type="ECO:0000256" key="2">
    <source>
        <dbReference type="ARBA" id="ARBA00022450"/>
    </source>
</evidence>
<evidence type="ECO:0000256" key="6">
    <source>
        <dbReference type="ARBA" id="ARBA00022898"/>
    </source>
</evidence>
<dbReference type="CDD" id="cd08954">
    <property type="entry name" value="KR_1_FAS_SDR_x"/>
    <property type="match status" value="1"/>
</dbReference>
<feature type="region of interest" description="C-terminal hotdog fold" evidence="49">
    <location>
        <begin position="984"/>
        <end position="1114"/>
    </location>
</feature>
<dbReference type="InterPro" id="IPR013968">
    <property type="entry name" value="PKS_KR"/>
</dbReference>
<dbReference type="Pfam" id="PF00698">
    <property type="entry name" value="Acyl_transf_1"/>
    <property type="match status" value="1"/>
</dbReference>
<dbReference type="Pfam" id="PF00550">
    <property type="entry name" value="PP-binding"/>
    <property type="match status" value="1"/>
</dbReference>
<evidence type="ECO:0000256" key="16">
    <source>
        <dbReference type="ARBA" id="ARBA00023401"/>
    </source>
</evidence>
<dbReference type="CDD" id="cd05195">
    <property type="entry name" value="enoyl_red"/>
    <property type="match status" value="1"/>
</dbReference>
<dbReference type="InterPro" id="IPR016035">
    <property type="entry name" value="Acyl_Trfase/lysoPLipase"/>
</dbReference>
<dbReference type="Pfam" id="PF00975">
    <property type="entry name" value="Thioesterase"/>
    <property type="match status" value="1"/>
</dbReference>
<dbReference type="InterPro" id="IPR050091">
    <property type="entry name" value="PKS_NRPS_Biosynth_Enz"/>
</dbReference>
<dbReference type="PROSITE" id="PS52019">
    <property type="entry name" value="PKS_MFAS_DH"/>
    <property type="match status" value="1"/>
</dbReference>
<evidence type="ECO:0000256" key="48">
    <source>
        <dbReference type="ARBA" id="ARBA00049533"/>
    </source>
</evidence>
<dbReference type="SMART" id="SM00822">
    <property type="entry name" value="PKS_KR"/>
    <property type="match status" value="1"/>
</dbReference>
<dbReference type="InterPro" id="IPR014030">
    <property type="entry name" value="Ketoacyl_synth_N"/>
</dbReference>
<evidence type="ECO:0000256" key="7">
    <source>
        <dbReference type="ARBA" id="ARBA00022990"/>
    </source>
</evidence>
<dbReference type="Pfam" id="PF21149">
    <property type="entry name" value="FAS_pseudo-KR"/>
    <property type="match status" value="1"/>
</dbReference>
<dbReference type="PANTHER" id="PTHR43775">
    <property type="entry name" value="FATTY ACID SYNTHASE"/>
    <property type="match status" value="1"/>
</dbReference>
<evidence type="ECO:0000256" key="18">
    <source>
        <dbReference type="ARBA" id="ARBA00023442"/>
    </source>
</evidence>
<dbReference type="Gene3D" id="3.10.129.110">
    <property type="entry name" value="Polyketide synthase dehydratase"/>
    <property type="match status" value="1"/>
</dbReference>
<comment type="catalytic activity">
    <reaction evidence="35">
        <text>3-oxohexanoyl-[ACP] + NADPH + H(+) = (3R)-hydroxyhexanoyl-[ACP] + NADP(+)</text>
        <dbReference type="Rhea" id="RHEA:41824"/>
        <dbReference type="Rhea" id="RHEA-COMP:9629"/>
        <dbReference type="Rhea" id="RHEA-COMP:9630"/>
        <dbReference type="ChEBI" id="CHEBI:15378"/>
        <dbReference type="ChEBI" id="CHEBI:57783"/>
        <dbReference type="ChEBI" id="CHEBI:58349"/>
        <dbReference type="ChEBI" id="CHEBI:78456"/>
        <dbReference type="ChEBI" id="CHEBI:78457"/>
    </reaction>
    <physiologicalReaction direction="left-to-right" evidence="35">
        <dbReference type="Rhea" id="RHEA:41825"/>
    </physiologicalReaction>
</comment>
<dbReference type="InterPro" id="IPR020806">
    <property type="entry name" value="PKS_PP-bd"/>
</dbReference>
<reference evidence="53" key="1">
    <citation type="submission" date="2022-01" db="EMBL/GenBank/DDBJ databases">
        <authorList>
            <person name="King R."/>
        </authorList>
    </citation>
    <scope>NUCLEOTIDE SEQUENCE</scope>
</reference>
<dbReference type="Gene3D" id="3.40.47.10">
    <property type="match status" value="1"/>
</dbReference>
<dbReference type="SUPFAM" id="SSF53901">
    <property type="entry name" value="Thiolase-like"/>
    <property type="match status" value="1"/>
</dbReference>
<evidence type="ECO:0000256" key="33">
    <source>
        <dbReference type="ARBA" id="ARBA00048420"/>
    </source>
</evidence>
<comment type="catalytic activity">
    <reaction evidence="36">
        <text>a 2,3-saturated acyl-[ACP] + NADP(+) = a (2E)-enoyl-[ACP] + NADPH + H(+)</text>
        <dbReference type="Rhea" id="RHEA:22564"/>
        <dbReference type="Rhea" id="RHEA-COMP:9925"/>
        <dbReference type="Rhea" id="RHEA-COMP:9926"/>
        <dbReference type="ChEBI" id="CHEBI:15378"/>
        <dbReference type="ChEBI" id="CHEBI:57783"/>
        <dbReference type="ChEBI" id="CHEBI:58349"/>
        <dbReference type="ChEBI" id="CHEBI:78784"/>
        <dbReference type="ChEBI" id="CHEBI:78785"/>
        <dbReference type="EC" id="1.3.1.39"/>
    </reaction>
    <physiologicalReaction direction="right-to-left" evidence="36">
        <dbReference type="Rhea" id="RHEA:22566"/>
    </physiologicalReaction>
</comment>
<evidence type="ECO:0000313" key="53">
    <source>
        <dbReference type="EMBL" id="CAG9803121.1"/>
    </source>
</evidence>
<dbReference type="SMART" id="SM00827">
    <property type="entry name" value="PKS_AT"/>
    <property type="match status" value="1"/>
</dbReference>
<evidence type="ECO:0000256" key="31">
    <source>
        <dbReference type="ARBA" id="ARBA00048281"/>
    </source>
</evidence>
<evidence type="ECO:0000256" key="39">
    <source>
        <dbReference type="ARBA" id="ARBA00048935"/>
    </source>
</evidence>
<feature type="domain" description="PKS/mFAS DH" evidence="52">
    <location>
        <begin position="851"/>
        <end position="1114"/>
    </location>
</feature>
<comment type="catalytic activity">
    <reaction evidence="10">
        <text>(3R)-hydroxydodecanoyl-[ACP] = (2E)-dodecenoyl-[ACP] + H2O</text>
        <dbReference type="Rhea" id="RHEA:41876"/>
        <dbReference type="Rhea" id="RHEA-COMP:9642"/>
        <dbReference type="Rhea" id="RHEA-COMP:9643"/>
        <dbReference type="ChEBI" id="CHEBI:15377"/>
        <dbReference type="ChEBI" id="CHEBI:78470"/>
        <dbReference type="ChEBI" id="CHEBI:78472"/>
    </reaction>
    <physiologicalReaction direction="left-to-right" evidence="10">
        <dbReference type="Rhea" id="RHEA:41877"/>
    </physiologicalReaction>
</comment>
<comment type="pathway">
    <text evidence="1">Lipid metabolism.</text>
</comment>
<dbReference type="InterPro" id="IPR029058">
    <property type="entry name" value="AB_hydrolase_fold"/>
</dbReference>
<dbReference type="SUPFAM" id="SSF55048">
    <property type="entry name" value="Probable ACP-binding domain of malonyl-CoA ACP transacylase"/>
    <property type="match status" value="1"/>
</dbReference>
<evidence type="ECO:0000256" key="44">
    <source>
        <dbReference type="ARBA" id="ARBA00049414"/>
    </source>
</evidence>
<dbReference type="Gene3D" id="3.30.70.3290">
    <property type="match status" value="1"/>
</dbReference>
<dbReference type="Pfam" id="PF00109">
    <property type="entry name" value="ketoacyl-synt"/>
    <property type="match status" value="1"/>
</dbReference>
<evidence type="ECO:0000256" key="12">
    <source>
        <dbReference type="ARBA" id="ARBA00023388"/>
    </source>
</evidence>
<dbReference type="Pfam" id="PF13602">
    <property type="entry name" value="ADH_zinc_N_2"/>
    <property type="match status" value="1"/>
</dbReference>
<dbReference type="InterPro" id="IPR049900">
    <property type="entry name" value="PKS_mFAS_DH"/>
</dbReference>
<dbReference type="InterPro" id="IPR009081">
    <property type="entry name" value="PP-bd_ACP"/>
</dbReference>
<dbReference type="InterPro" id="IPR020843">
    <property type="entry name" value="ER"/>
</dbReference>
<comment type="catalytic activity">
    <reaction evidence="16">
        <text>(3R)-hydroxyhexadecanoyl-[ACP] = (2E)-hexadecenoyl-[ACP] + H2O</text>
        <dbReference type="Rhea" id="RHEA:41908"/>
        <dbReference type="Rhea" id="RHEA-COMP:9650"/>
        <dbReference type="Rhea" id="RHEA-COMP:9651"/>
        <dbReference type="ChEBI" id="CHEBI:15377"/>
        <dbReference type="ChEBI" id="CHEBI:78480"/>
        <dbReference type="ChEBI" id="CHEBI:78481"/>
    </reaction>
    <physiologicalReaction direction="left-to-right" evidence="16">
        <dbReference type="Rhea" id="RHEA:41909"/>
    </physiologicalReaction>
</comment>
<comment type="catalytic activity">
    <reaction evidence="48">
        <text>octanoyl-[ACP] + malonyl-[ACP] + H(+) = 3-oxodecanoyl-[ACP] + holo-[ACP] + CO2</text>
        <dbReference type="Rhea" id="RHEA:41852"/>
        <dbReference type="Rhea" id="RHEA-COMP:9623"/>
        <dbReference type="Rhea" id="RHEA-COMP:9636"/>
        <dbReference type="Rhea" id="RHEA-COMP:9637"/>
        <dbReference type="Rhea" id="RHEA-COMP:9685"/>
        <dbReference type="ChEBI" id="CHEBI:15378"/>
        <dbReference type="ChEBI" id="CHEBI:16526"/>
        <dbReference type="ChEBI" id="CHEBI:64479"/>
        <dbReference type="ChEBI" id="CHEBI:78449"/>
        <dbReference type="ChEBI" id="CHEBI:78463"/>
        <dbReference type="ChEBI" id="CHEBI:78464"/>
    </reaction>
    <physiologicalReaction direction="left-to-right" evidence="48">
        <dbReference type="Rhea" id="RHEA:41853"/>
    </physiologicalReaction>
</comment>
<feature type="active site" description="Proton donor; for dehydratase activity" evidence="49">
    <location>
        <position position="1033"/>
    </location>
</feature>
<evidence type="ECO:0000313" key="54">
    <source>
        <dbReference type="Proteomes" id="UP001153620"/>
    </source>
</evidence>
<evidence type="ECO:0000256" key="35">
    <source>
        <dbReference type="ARBA" id="ARBA00048571"/>
    </source>
</evidence>
<dbReference type="PROSITE" id="PS52004">
    <property type="entry name" value="KS3_2"/>
    <property type="match status" value="1"/>
</dbReference>
<comment type="catalytic activity">
    <reaction evidence="26">
        <text>(2E)-hexadecenoyl-[ACP] + NADPH + H(+) = hexadecanoyl-[ACP] + NADP(+)</text>
        <dbReference type="Rhea" id="RHEA:41912"/>
        <dbReference type="Rhea" id="RHEA-COMP:9651"/>
        <dbReference type="Rhea" id="RHEA-COMP:9652"/>
        <dbReference type="ChEBI" id="CHEBI:15378"/>
        <dbReference type="ChEBI" id="CHEBI:57783"/>
        <dbReference type="ChEBI" id="CHEBI:58349"/>
        <dbReference type="ChEBI" id="CHEBI:78481"/>
        <dbReference type="ChEBI" id="CHEBI:78483"/>
    </reaction>
    <physiologicalReaction direction="left-to-right" evidence="26">
        <dbReference type="Rhea" id="RHEA:41913"/>
    </physiologicalReaction>
</comment>
<dbReference type="InterPro" id="IPR018201">
    <property type="entry name" value="Ketoacyl_synth_AS"/>
</dbReference>
<comment type="catalytic activity">
    <reaction evidence="15">
        <text>(3R)-hydroxyoctadecanoyl-[ACP] = (2E)-octadecenoyl-[ACP] + H2O</text>
        <dbReference type="Rhea" id="RHEA:41924"/>
        <dbReference type="Rhea" id="RHEA-COMP:9654"/>
        <dbReference type="Rhea" id="RHEA-COMP:9655"/>
        <dbReference type="ChEBI" id="CHEBI:15377"/>
        <dbReference type="ChEBI" id="CHEBI:78488"/>
        <dbReference type="ChEBI" id="CHEBI:78489"/>
    </reaction>
    <physiologicalReaction direction="left-to-right" evidence="15">
        <dbReference type="Rhea" id="RHEA:41925"/>
    </physiologicalReaction>
</comment>
<comment type="catalytic activity">
    <reaction evidence="32">
        <text>tetradecanoyl-[ACP] + H2O = tetradecanoate + holo-[ACP] + H(+)</text>
        <dbReference type="Rhea" id="RHEA:30123"/>
        <dbReference type="Rhea" id="RHEA-COMP:9648"/>
        <dbReference type="Rhea" id="RHEA-COMP:9685"/>
        <dbReference type="ChEBI" id="CHEBI:15377"/>
        <dbReference type="ChEBI" id="CHEBI:15378"/>
        <dbReference type="ChEBI" id="CHEBI:30807"/>
        <dbReference type="ChEBI" id="CHEBI:64479"/>
        <dbReference type="ChEBI" id="CHEBI:78477"/>
        <dbReference type="EC" id="3.1.2.14"/>
    </reaction>
    <physiologicalReaction direction="left-to-right" evidence="32">
        <dbReference type="Rhea" id="RHEA:30124"/>
    </physiologicalReaction>
</comment>
<keyword evidence="2" id="KW-0596">Phosphopantetheine</keyword>
<comment type="catalytic activity">
    <reaction evidence="23">
        <text>tetradecanoyl-[ACP] + malonyl-[ACP] + H(+) = 3-oxohexadecanoyl-[ACP] + holo-[ACP] + CO2</text>
        <dbReference type="Rhea" id="RHEA:41900"/>
        <dbReference type="Rhea" id="RHEA-COMP:9623"/>
        <dbReference type="Rhea" id="RHEA-COMP:9648"/>
        <dbReference type="Rhea" id="RHEA-COMP:9649"/>
        <dbReference type="Rhea" id="RHEA-COMP:9685"/>
        <dbReference type="ChEBI" id="CHEBI:15378"/>
        <dbReference type="ChEBI" id="CHEBI:16526"/>
        <dbReference type="ChEBI" id="CHEBI:64479"/>
        <dbReference type="ChEBI" id="CHEBI:78449"/>
        <dbReference type="ChEBI" id="CHEBI:78477"/>
        <dbReference type="ChEBI" id="CHEBI:78478"/>
    </reaction>
    <physiologicalReaction direction="left-to-right" evidence="23">
        <dbReference type="Rhea" id="RHEA:41901"/>
    </physiologicalReaction>
</comment>
<evidence type="ECO:0000256" key="21">
    <source>
        <dbReference type="ARBA" id="ARBA00047400"/>
    </source>
</evidence>
<dbReference type="Gene3D" id="3.90.180.10">
    <property type="entry name" value="Medium-chain alcohol dehydrogenases, catalytic domain"/>
    <property type="match status" value="1"/>
</dbReference>
<dbReference type="InterPro" id="IPR042104">
    <property type="entry name" value="PKS_dehydratase_sf"/>
</dbReference>
<comment type="catalytic activity">
    <reaction evidence="44">
        <text>3-oxohexadecanoyl-[ACP] + NADPH + H(+) = (3R)-hydroxyhexadecanoyl-[ACP] + NADP(+)</text>
        <dbReference type="Rhea" id="RHEA:41904"/>
        <dbReference type="Rhea" id="RHEA-COMP:9649"/>
        <dbReference type="Rhea" id="RHEA-COMP:9650"/>
        <dbReference type="ChEBI" id="CHEBI:15378"/>
        <dbReference type="ChEBI" id="CHEBI:57783"/>
        <dbReference type="ChEBI" id="CHEBI:58349"/>
        <dbReference type="ChEBI" id="CHEBI:78478"/>
        <dbReference type="ChEBI" id="CHEBI:78480"/>
    </reaction>
    <physiologicalReaction direction="left-to-right" evidence="44">
        <dbReference type="Rhea" id="RHEA:41905"/>
    </physiologicalReaction>
</comment>
<evidence type="ECO:0000256" key="13">
    <source>
        <dbReference type="ARBA" id="ARBA00023394"/>
    </source>
</evidence>
<dbReference type="Gene3D" id="3.40.50.1820">
    <property type="entry name" value="alpha/beta hydrolase"/>
    <property type="match status" value="1"/>
</dbReference>
<dbReference type="SUPFAM" id="SSF51735">
    <property type="entry name" value="NAD(P)-binding Rossmann-fold domains"/>
    <property type="match status" value="2"/>
</dbReference>
<evidence type="ECO:0000256" key="24">
    <source>
        <dbReference type="ARBA" id="ARBA00047500"/>
    </source>
</evidence>
<evidence type="ECO:0000256" key="10">
    <source>
        <dbReference type="ARBA" id="ARBA00023351"/>
    </source>
</evidence>
<dbReference type="Gene3D" id="3.40.366.10">
    <property type="entry name" value="Malonyl-Coenzyme A Acyl Carrier Protein, domain 2"/>
    <property type="match status" value="1"/>
</dbReference>
<dbReference type="InterPro" id="IPR036736">
    <property type="entry name" value="ACP-like_sf"/>
</dbReference>
<evidence type="ECO:0000256" key="27">
    <source>
        <dbReference type="ARBA" id="ARBA00047897"/>
    </source>
</evidence>
<evidence type="ECO:0000259" key="52">
    <source>
        <dbReference type="PROSITE" id="PS52019"/>
    </source>
</evidence>
<evidence type="ECO:0000256" key="29">
    <source>
        <dbReference type="ARBA" id="ARBA00047961"/>
    </source>
</evidence>
<keyword evidence="3" id="KW-0597">Phosphoprotein</keyword>
<dbReference type="Pfam" id="PF08659">
    <property type="entry name" value="KR"/>
    <property type="match status" value="1"/>
</dbReference>
<comment type="catalytic activity">
    <reaction evidence="47">
        <text>(2E)-decenoyl-[ACP] + NADPH + H(+) = decanoyl-[ACP] + NADP(+)</text>
        <dbReference type="Rhea" id="RHEA:41864"/>
        <dbReference type="Rhea" id="RHEA-COMP:9639"/>
        <dbReference type="Rhea" id="RHEA-COMP:9640"/>
        <dbReference type="ChEBI" id="CHEBI:15378"/>
        <dbReference type="ChEBI" id="CHEBI:57783"/>
        <dbReference type="ChEBI" id="CHEBI:58349"/>
        <dbReference type="ChEBI" id="CHEBI:78467"/>
        <dbReference type="ChEBI" id="CHEBI:78468"/>
    </reaction>
    <physiologicalReaction direction="left-to-right" evidence="47">
        <dbReference type="Rhea" id="RHEA:41865"/>
    </physiologicalReaction>
</comment>
<evidence type="ECO:0000256" key="47">
    <source>
        <dbReference type="ARBA" id="ARBA00049521"/>
    </source>
</evidence>
<dbReference type="GO" id="GO:0019171">
    <property type="term" value="F:(3R)-hydroxyacyl-[acyl-carrier-protein] dehydratase activity"/>
    <property type="evidence" value="ECO:0007669"/>
    <property type="project" value="UniProtKB-EC"/>
</dbReference>
<dbReference type="EMBL" id="OU895878">
    <property type="protein sequence ID" value="CAG9803121.1"/>
    <property type="molecule type" value="Genomic_DNA"/>
</dbReference>
<keyword evidence="8" id="KW-0511">Multifunctional enzyme</keyword>
<comment type="catalytic activity">
    <reaction evidence="24">
        <text>(2E)-butenoyl-[ACP] + NADPH + H(+) = butanoyl-[ACP] + NADP(+)</text>
        <dbReference type="Rhea" id="RHEA:41812"/>
        <dbReference type="Rhea" id="RHEA-COMP:9627"/>
        <dbReference type="Rhea" id="RHEA-COMP:9628"/>
        <dbReference type="ChEBI" id="CHEBI:15378"/>
        <dbReference type="ChEBI" id="CHEBI:57783"/>
        <dbReference type="ChEBI" id="CHEBI:58349"/>
        <dbReference type="ChEBI" id="CHEBI:78453"/>
        <dbReference type="ChEBI" id="CHEBI:78454"/>
    </reaction>
    <physiologicalReaction direction="left-to-right" evidence="24">
        <dbReference type="Rhea" id="RHEA:41813"/>
    </physiologicalReaction>
</comment>
<keyword evidence="5" id="KW-0702">S-nitrosylation</keyword>
<evidence type="ECO:0000256" key="5">
    <source>
        <dbReference type="ARBA" id="ARBA00022799"/>
    </source>
</evidence>
<dbReference type="PROSITE" id="PS50075">
    <property type="entry name" value="CARRIER"/>
    <property type="match status" value="1"/>
</dbReference>
<comment type="catalytic activity">
    <reaction evidence="41">
        <text>decanoyl-[ACP] + malonyl-[ACP] + H(+) = 3-oxododecanoyl-[ACP] + holo-[ACP] + CO2</text>
        <dbReference type="Rhea" id="RHEA:41868"/>
        <dbReference type="Rhea" id="RHEA-COMP:9623"/>
        <dbReference type="Rhea" id="RHEA-COMP:9640"/>
        <dbReference type="Rhea" id="RHEA-COMP:9641"/>
        <dbReference type="Rhea" id="RHEA-COMP:9685"/>
        <dbReference type="ChEBI" id="CHEBI:15378"/>
        <dbReference type="ChEBI" id="CHEBI:16526"/>
        <dbReference type="ChEBI" id="CHEBI:64479"/>
        <dbReference type="ChEBI" id="CHEBI:78449"/>
        <dbReference type="ChEBI" id="CHEBI:78468"/>
        <dbReference type="ChEBI" id="CHEBI:78469"/>
    </reaction>
    <physiologicalReaction direction="left-to-right" evidence="41">
        <dbReference type="Rhea" id="RHEA:41869"/>
    </physiologicalReaction>
</comment>
<dbReference type="GO" id="GO:0141148">
    <property type="term" value="F:enoyl-[acyl-carrier-protein] reductase (NADPH) activity"/>
    <property type="evidence" value="ECO:0007669"/>
    <property type="project" value="UniProtKB-EC"/>
</dbReference>
<comment type="catalytic activity">
    <reaction evidence="14">
        <text>(3R)-hydroxytetradecanoyl-[ACP] = (2E)-tetradecenoyl-[ACP] + H2O</text>
        <dbReference type="Rhea" id="RHEA:41892"/>
        <dbReference type="Rhea" id="RHEA-COMP:9646"/>
        <dbReference type="Rhea" id="RHEA-COMP:9647"/>
        <dbReference type="ChEBI" id="CHEBI:15377"/>
        <dbReference type="ChEBI" id="CHEBI:78474"/>
        <dbReference type="ChEBI" id="CHEBI:78475"/>
    </reaction>
    <physiologicalReaction direction="left-to-right" evidence="14">
        <dbReference type="Rhea" id="RHEA:41893"/>
    </physiologicalReaction>
</comment>
<dbReference type="GO" id="GO:0006633">
    <property type="term" value="P:fatty acid biosynthetic process"/>
    <property type="evidence" value="ECO:0007669"/>
    <property type="project" value="InterPro"/>
</dbReference>
<feature type="domain" description="Carrier" evidence="50">
    <location>
        <begin position="1983"/>
        <end position="2060"/>
    </location>
</feature>
<comment type="catalytic activity">
    <reaction evidence="43">
        <text>3-oxododecanoyl-[ACP] + NADPH + H(+) = (3R)-hydroxydodecanoyl-[ACP] + NADP(+)</text>
        <dbReference type="Rhea" id="RHEA:41872"/>
        <dbReference type="Rhea" id="RHEA-COMP:9641"/>
        <dbReference type="Rhea" id="RHEA-COMP:9642"/>
        <dbReference type="ChEBI" id="CHEBI:15378"/>
        <dbReference type="ChEBI" id="CHEBI:57783"/>
        <dbReference type="ChEBI" id="CHEBI:58349"/>
        <dbReference type="ChEBI" id="CHEBI:78469"/>
        <dbReference type="ChEBI" id="CHEBI:78470"/>
    </reaction>
    <physiologicalReaction direction="left-to-right" evidence="43">
        <dbReference type="Rhea" id="RHEA:41873"/>
    </physiologicalReaction>
</comment>
<evidence type="ECO:0000256" key="25">
    <source>
        <dbReference type="ARBA" id="ARBA00047578"/>
    </source>
</evidence>
<keyword evidence="4" id="KW-0808">Transferase</keyword>
<dbReference type="InterPro" id="IPR036291">
    <property type="entry name" value="NAD(P)-bd_dom_sf"/>
</dbReference>
<feature type="region of interest" description="N-terminal hotdog fold" evidence="49">
    <location>
        <begin position="851"/>
        <end position="974"/>
    </location>
</feature>
<comment type="catalytic activity">
    <reaction evidence="21">
        <text>a (3R)-hydroxyacyl-[ACP] + NADP(+) = a 3-oxoacyl-[ACP] + NADPH + H(+)</text>
        <dbReference type="Rhea" id="RHEA:17397"/>
        <dbReference type="Rhea" id="RHEA-COMP:9916"/>
        <dbReference type="Rhea" id="RHEA-COMP:9945"/>
        <dbReference type="ChEBI" id="CHEBI:15378"/>
        <dbReference type="ChEBI" id="CHEBI:57783"/>
        <dbReference type="ChEBI" id="CHEBI:58349"/>
        <dbReference type="ChEBI" id="CHEBI:78776"/>
        <dbReference type="ChEBI" id="CHEBI:78827"/>
        <dbReference type="EC" id="1.1.1.100"/>
    </reaction>
    <physiologicalReaction direction="right-to-left" evidence="21">
        <dbReference type="Rhea" id="RHEA:17399"/>
    </physiologicalReaction>
</comment>
<evidence type="ECO:0000256" key="3">
    <source>
        <dbReference type="ARBA" id="ARBA00022553"/>
    </source>
</evidence>
<evidence type="ECO:0000256" key="19">
    <source>
        <dbReference type="ARBA" id="ARBA00047300"/>
    </source>
</evidence>
<evidence type="ECO:0000256" key="17">
    <source>
        <dbReference type="ARBA" id="ARBA00023402"/>
    </source>
</evidence>
<evidence type="ECO:0000259" key="51">
    <source>
        <dbReference type="PROSITE" id="PS52004"/>
    </source>
</evidence>
<keyword evidence="54" id="KW-1185">Reference proteome</keyword>
<sequence length="2364" mass="264261">MEVNESDIVISGISGRFPSSNNLREFEYNLYNKVDMVDDDESRWKHFSDEVPRRFGKIRNLEKFDASFFSTLNKHANWTDPQMRILLEHAYESILDAGISPQSLVGSKTGVFIGWSMSDARDAFIHRVPPKDGYVVLGSGGFYFSNRISYALGLCGPSITVDTACSSSSYALDTAFRYMEAGLCDSALVGGSQILLNIGSTAEYMRLGILAKDGICRPFDEDASGFTRAESISVLFLQKRKDSKRIYANVVYSSSNNDGFKKEGASFPSKIMQQNLIESFYKTIKFDPANINFVEAHATGTKLGDPEELAAIDEVFAKRTGRSKTLTIGSVKSNMGHAEAASGMASMAKIILTFENQKFPPNINLKSPRSDVAAFAEGRIKVATEVEDLDSEFIAMNSFGLGGGNAHSLFRGNPKVKSNFGIPDDELGRMVLWSGRTEAAINAIFDDITQRPLDAEHIALLQNSQTQTTNANTYRGYGMFINDKSEGKAVCVKQNIQYFNGSRRSVVFVYSGIGSQWLEMGRDLMKIPLFAQSIEKCHGILMNKGIALKNILTSTDDDTFSNVLHSYVGIIAIEIALTDILKELNIVPDYIIGHSVGELGCAYADNCLTVEETLLAAYARGEASRESQTIQGAMAAVGMNHLKLKEIVPNDIDIACHNGEDSSTISGPADSINDFIQKLKEDKVFAKEVACSGVPLHSRYIKEMGQNLQNKLKEIISEPKMRSEKWLSSTYAEEMWKEDEAAYCSVEYQTTNLLNPVLFKEVTEMLPKDALLIEVAPSGLLRAILKRSLPEGAYVNLTERNSKDGYNHFVDGLGKIFEYGIDMDVSKLYPPISFPVSRGTPMIAPAIKWNHEDDHFVPYFDSYNTFERRNIVINISDKLFEFVQGHIVDGRVLFPATGWIYLVWETFAGMISARFEEIKVVFEDISFLRATPLIRNQDVLVTVSIHRGSGRFEIIEGNSPIVQGFIKQVDNIKMSEIKPHDDDDNTFSADGFYREMRLCGFIHLGPFKGVTEIQINGLKGKIKWMKNWITFLDTITHFNNRRTLLSRDMGVPIKIRKLMIDPILHYKMLEEKMKQSHINNKSSDVTFDVVVCPYRQIINAGGIELQEKTNQIIYRRRPNQPSLEISKFIPFYCEEKLSLEDTAKIIVQMIVENNSKLKFSAVEIDNNNIDEKLLLSEYITKAFSGIPQVTSDLALCTQKNDVNLKDVTISTDDFSSFAGVDLLILNKCIENDSVLDDISSVTNNTGYIVSREDQEYCDLPSYNYQIVAKIRTASEEIFHIIQLKKESHLDYKSIEVTSNVDEWLIPLKTSLKESTTIVYAYNQVPSGLLGFFKCLRQEYPDKLKCFLIIDTKNALPAFDINHKFFKNQLELNHSVNVFKDGKWGSYRHLNICSVNNYVPISSHCFASCLVKGDLSTFSWLQGSFNVNDTNLDLVIIQYASLNFKDVMLALGRITDNRGKKVFDQESCLGFEFSGIKQNGERVMGIGSKAGALATHYVANSAILWKVPDSWTLEEAATVPLVYFTVYFAFFNTTTIRAGKKILIHSGSGGVGQAAIEVAFAYGLEVYTTVSNEDKKNYLLQRFPKLKPENIGNSRDTTFEKMVLENTEGKGVDYVLNSLSGDKLKASIRCLGVDGVFLEIGKYDIQMGTNLDMKFLSKRITIKAVIFDDLAVDSDEMQVLYTLVNNDLRSGIIKPLNATVFDANKIEDAFRFMTSGQHMGKVLLKIRQNENDKSSLPLAVLKRVYFDANESVIISGGLGGFGVELTEWLISRGCKKIVLSSSRGLRNADQALKIKFWEALDVSITVSTSNIATEQGCIALINQAMEKGPVGAIFNLAAVLRDGIFENLDEKMFNESMAPKALGTKYLDEVSRSLCPNLKHFVVFSSVSCGRGNAGQSNYGMANSVMERIIENRHRDGLPGKAIQWGAIGDVGMLADFQLINADKDFGGTLSQSIYSCLEVLDTLLTSPDPITSSMIVADKKLNDMNKGNIIDMIFKIMGIRDKKSVSMDSTLTQLGIDSLTGVEIQQIIEREFDITLTSQEIRSLTLNQLEKRISSKDSNASKNKSVDDDTAEKVEWMRLLLEDVIDPKTLDLFTSETIVHSNSLEGSKTKILIIPGFYGFASKVFLNLGREMNYPTYILQYVNFGECKTVEEVMFKISPEIVEFYADAEKFVLVGHSFGAILSLKIAKLLEENGKTGQIIQLDGSPAYSHEYALQYSNEDHFSDMRNYIAMMLFKFYQKLVSHSTSKAAFDSHSYWVDRLKELVSLAGDAIPMSHEQMIAKISSAYINRLNIAVNIQKEKFAALDSTIISLIKATKTSVTELPMDYRLSQYTTEEVAIRFVFGDHVTILQNTELASVVRELISV</sequence>
<evidence type="ECO:0000256" key="37">
    <source>
        <dbReference type="ARBA" id="ARBA00048691"/>
    </source>
</evidence>
<evidence type="ECO:0000256" key="34">
    <source>
        <dbReference type="ARBA" id="ARBA00048506"/>
    </source>
</evidence>
<comment type="catalytic activity">
    <reaction evidence="22">
        <text>3-oxodecanoyl-[ACP] + NADPH + H(+) = (3R)-hydroxydecanoyl-[ACP] + NADP(+)</text>
        <dbReference type="Rhea" id="RHEA:41856"/>
        <dbReference type="Rhea" id="RHEA-COMP:9637"/>
        <dbReference type="Rhea" id="RHEA-COMP:9638"/>
        <dbReference type="ChEBI" id="CHEBI:15378"/>
        <dbReference type="ChEBI" id="CHEBI:57783"/>
        <dbReference type="ChEBI" id="CHEBI:58349"/>
        <dbReference type="ChEBI" id="CHEBI:78464"/>
        <dbReference type="ChEBI" id="CHEBI:78466"/>
    </reaction>
    <physiologicalReaction direction="left-to-right" evidence="22">
        <dbReference type="Rhea" id="RHEA:41857"/>
    </physiologicalReaction>
</comment>
<dbReference type="SMART" id="SM00823">
    <property type="entry name" value="PKS_PP"/>
    <property type="match status" value="1"/>
</dbReference>
<comment type="catalytic activity">
    <reaction evidence="33">
        <text>(2E)-octenoyl-[ACP] + NADPH + H(+) = octanoyl-[ACP] + NADP(+)</text>
        <dbReference type="Rhea" id="RHEA:41848"/>
        <dbReference type="Rhea" id="RHEA-COMP:9635"/>
        <dbReference type="Rhea" id="RHEA-COMP:9636"/>
        <dbReference type="ChEBI" id="CHEBI:15378"/>
        <dbReference type="ChEBI" id="CHEBI:57783"/>
        <dbReference type="ChEBI" id="CHEBI:58349"/>
        <dbReference type="ChEBI" id="CHEBI:78462"/>
        <dbReference type="ChEBI" id="CHEBI:78463"/>
    </reaction>
    <physiologicalReaction direction="left-to-right" evidence="33">
        <dbReference type="Rhea" id="RHEA:41849"/>
    </physiologicalReaction>
</comment>
<dbReference type="OrthoDB" id="7773414at2759"/>
<dbReference type="InterPro" id="IPR011032">
    <property type="entry name" value="GroES-like_sf"/>
</dbReference>
<comment type="catalytic activity">
    <reaction evidence="19">
        <text>3-oxooctadecanoyl-[ACP] + NADPH + H(+) = (3R)-hydroxyoctadecanoyl-[ACP] + NADP(+)</text>
        <dbReference type="Rhea" id="RHEA:41920"/>
        <dbReference type="Rhea" id="RHEA-COMP:9653"/>
        <dbReference type="Rhea" id="RHEA-COMP:9654"/>
        <dbReference type="ChEBI" id="CHEBI:15378"/>
        <dbReference type="ChEBI" id="CHEBI:57783"/>
        <dbReference type="ChEBI" id="CHEBI:58349"/>
        <dbReference type="ChEBI" id="CHEBI:78487"/>
        <dbReference type="ChEBI" id="CHEBI:78488"/>
    </reaction>
    <physiologicalReaction direction="left-to-right" evidence="19">
        <dbReference type="Rhea" id="RHEA:41921"/>
    </physiologicalReaction>
</comment>
<comment type="catalytic activity">
    <reaction evidence="13">
        <text>a (3R)-hydroxyacyl-[ACP] = a (2E)-enoyl-[ACP] + H2O</text>
        <dbReference type="Rhea" id="RHEA:13097"/>
        <dbReference type="Rhea" id="RHEA-COMP:9925"/>
        <dbReference type="Rhea" id="RHEA-COMP:9945"/>
        <dbReference type="ChEBI" id="CHEBI:15377"/>
        <dbReference type="ChEBI" id="CHEBI:78784"/>
        <dbReference type="ChEBI" id="CHEBI:78827"/>
        <dbReference type="EC" id="4.2.1.59"/>
    </reaction>
    <physiologicalReaction direction="left-to-right" evidence="13">
        <dbReference type="Rhea" id="RHEA:13098"/>
    </physiologicalReaction>
</comment>
<dbReference type="PANTHER" id="PTHR43775:SF23">
    <property type="entry name" value="FATTY ACID SYNTHASE 3"/>
    <property type="match status" value="1"/>
</dbReference>